<sequence>TFTKRTCFGASIFGSSILHLVFLLKKKRFISVSCQHSYKDREDEEGKEHSHSVFWSSFNQNFNCSYEL</sequence>
<dbReference type="Proteomes" id="UP000323597">
    <property type="component" value="Chromosome D03"/>
</dbReference>
<evidence type="ECO:0000313" key="3">
    <source>
        <dbReference type="Proteomes" id="UP000323597"/>
    </source>
</evidence>
<feature type="transmembrane region" description="Helical" evidence="1">
    <location>
        <begin position="6"/>
        <end position="24"/>
    </location>
</feature>
<dbReference type="EMBL" id="CM017651">
    <property type="protein sequence ID" value="TYI90304.1"/>
    <property type="molecule type" value="Genomic_DNA"/>
</dbReference>
<feature type="non-terminal residue" evidence="2">
    <location>
        <position position="1"/>
    </location>
</feature>
<gene>
    <name evidence="2" type="ORF">E1A91_D03G112500v1</name>
</gene>
<name>A0A5D2VLF2_GOSMU</name>
<reference evidence="2 3" key="1">
    <citation type="submission" date="2019-07" db="EMBL/GenBank/DDBJ databases">
        <title>WGS assembly of Gossypium mustelinum.</title>
        <authorList>
            <person name="Chen Z.J."/>
            <person name="Sreedasyam A."/>
            <person name="Ando A."/>
            <person name="Song Q."/>
            <person name="De L."/>
            <person name="Hulse-Kemp A."/>
            <person name="Ding M."/>
            <person name="Ye W."/>
            <person name="Kirkbride R."/>
            <person name="Jenkins J."/>
            <person name="Plott C."/>
            <person name="Lovell J."/>
            <person name="Lin Y.-M."/>
            <person name="Vaughn R."/>
            <person name="Liu B."/>
            <person name="Li W."/>
            <person name="Simpson S."/>
            <person name="Scheffler B."/>
            <person name="Saski C."/>
            <person name="Grover C."/>
            <person name="Hu G."/>
            <person name="Conover J."/>
            <person name="Carlson J."/>
            <person name="Shu S."/>
            <person name="Boston L."/>
            <person name="Williams M."/>
            <person name="Peterson D."/>
            <person name="Mcgee K."/>
            <person name="Jones D."/>
            <person name="Wendel J."/>
            <person name="Stelly D."/>
            <person name="Grimwood J."/>
            <person name="Schmutz J."/>
        </authorList>
    </citation>
    <scope>NUCLEOTIDE SEQUENCE [LARGE SCALE GENOMIC DNA]</scope>
    <source>
        <strain evidence="2">1408120.09</strain>
    </source>
</reference>
<accession>A0A5D2VLF2</accession>
<dbReference type="AlphaFoldDB" id="A0A5D2VLF2"/>
<protein>
    <submittedName>
        <fullName evidence="2">Uncharacterized protein</fullName>
    </submittedName>
</protein>
<evidence type="ECO:0000256" key="1">
    <source>
        <dbReference type="SAM" id="Phobius"/>
    </source>
</evidence>
<proteinExistence type="predicted"/>
<organism evidence="2 3">
    <name type="scientific">Gossypium mustelinum</name>
    <name type="common">Cotton</name>
    <name type="synonym">Gossypium caicoense</name>
    <dbReference type="NCBI Taxonomy" id="34275"/>
    <lineage>
        <taxon>Eukaryota</taxon>
        <taxon>Viridiplantae</taxon>
        <taxon>Streptophyta</taxon>
        <taxon>Embryophyta</taxon>
        <taxon>Tracheophyta</taxon>
        <taxon>Spermatophyta</taxon>
        <taxon>Magnoliopsida</taxon>
        <taxon>eudicotyledons</taxon>
        <taxon>Gunneridae</taxon>
        <taxon>Pentapetalae</taxon>
        <taxon>rosids</taxon>
        <taxon>malvids</taxon>
        <taxon>Malvales</taxon>
        <taxon>Malvaceae</taxon>
        <taxon>Malvoideae</taxon>
        <taxon>Gossypium</taxon>
    </lineage>
</organism>
<keyword evidence="1" id="KW-0812">Transmembrane</keyword>
<evidence type="ECO:0000313" key="2">
    <source>
        <dbReference type="EMBL" id="TYI90304.1"/>
    </source>
</evidence>
<keyword evidence="3" id="KW-1185">Reference proteome</keyword>
<keyword evidence="1" id="KW-1133">Transmembrane helix</keyword>
<keyword evidence="1" id="KW-0472">Membrane</keyword>